<evidence type="ECO:0000256" key="7">
    <source>
        <dbReference type="ARBA" id="ARBA00023065"/>
    </source>
</evidence>
<evidence type="ECO:0000313" key="12">
    <source>
        <dbReference type="EMBL" id="MBS2961928.1"/>
    </source>
</evidence>
<feature type="transmembrane region" description="Helical" evidence="10">
    <location>
        <begin position="259"/>
        <end position="282"/>
    </location>
</feature>
<keyword evidence="7 10" id="KW-0406">Ion transport</keyword>
<evidence type="ECO:0000256" key="9">
    <source>
        <dbReference type="ARBA" id="ARBA00023201"/>
    </source>
</evidence>
<feature type="domain" description="Cation/H+ exchanger transmembrane" evidence="11">
    <location>
        <begin position="12"/>
        <end position="405"/>
    </location>
</feature>
<evidence type="ECO:0000256" key="1">
    <source>
        <dbReference type="ARBA" id="ARBA00004651"/>
    </source>
</evidence>
<evidence type="ECO:0000256" key="8">
    <source>
        <dbReference type="ARBA" id="ARBA00023136"/>
    </source>
</evidence>
<keyword evidence="9 10" id="KW-0739">Sodium transport</keyword>
<dbReference type="Gene3D" id="6.10.140.1330">
    <property type="match status" value="1"/>
</dbReference>
<dbReference type="Proteomes" id="UP000677913">
    <property type="component" value="Unassembled WGS sequence"/>
</dbReference>
<keyword evidence="2 10" id="KW-0813">Transport</keyword>
<feature type="transmembrane region" description="Helical" evidence="10">
    <location>
        <begin position="348"/>
        <end position="370"/>
    </location>
</feature>
<dbReference type="InterPro" id="IPR006153">
    <property type="entry name" value="Cation/H_exchanger_TM"/>
</dbReference>
<evidence type="ECO:0000259" key="11">
    <source>
        <dbReference type="Pfam" id="PF00999"/>
    </source>
</evidence>
<organism evidence="12 13">
    <name type="scientific">Actinocrinis puniceicyclus</name>
    <dbReference type="NCBI Taxonomy" id="977794"/>
    <lineage>
        <taxon>Bacteria</taxon>
        <taxon>Bacillati</taxon>
        <taxon>Actinomycetota</taxon>
        <taxon>Actinomycetes</taxon>
        <taxon>Catenulisporales</taxon>
        <taxon>Actinospicaceae</taxon>
        <taxon>Actinocrinis</taxon>
    </lineage>
</organism>
<dbReference type="InterPro" id="IPR004705">
    <property type="entry name" value="Cation/H_exchanger_CPA1_bac"/>
</dbReference>
<dbReference type="GO" id="GO:0051453">
    <property type="term" value="P:regulation of intracellular pH"/>
    <property type="evidence" value="ECO:0007669"/>
    <property type="project" value="TreeGrafter"/>
</dbReference>
<sequence>MDQLTILFVIFLATIFSVPVGRRIAIPSPVLMTLFGVAMALLPQVPNPNLRPDLILPLVLPPLLFAAARRTHWRQFKASWRTVLLLAILLVLVTTAAVAGVFSLLNPTLPVGVAVLLGALISPPDPVAATAVAGDLSLPRRLINTLETEGLFNDVTAVVIYGVAVSAVVSRHFSGWEALGELALSGLIALAVGLGLGWFSNHAMSLLGDATLQVSLSLLVPYAAYVAADRLHGSGVLAVLVYGLYLSDKIDADDVAYRLVGTAFWDIIELLVTGFAFGLIGQEMYVVVNEVGGRWTALASKAFVVVAVVVVVRLAWLLPAAWLANRLGRARGTQAADDRPITRQETVVMWWAGMRGVVTVALALAIPLTVDGGAPFPGRDALLFTAFAVVLFTLVVQGLTLPLLVRSLNIGADDQALREAEKRLWYRVAKAELRRLNEAAEAGSIPDELYERLADRRRGRLVQSFPESVDEELRAAAKKRYREAARLRELDQEMIAAGRRELLDARAEPDMDPELVDRLLRRLDLRSERH</sequence>
<dbReference type="RefSeq" id="WP_211464068.1">
    <property type="nucleotide sequence ID" value="NZ_JAGSXH010000005.1"/>
</dbReference>
<feature type="transmembrane region" description="Helical" evidence="10">
    <location>
        <begin position="83"/>
        <end position="105"/>
    </location>
</feature>
<keyword evidence="5 10" id="KW-1133">Transmembrane helix</keyword>
<keyword evidence="13" id="KW-1185">Reference proteome</keyword>
<evidence type="ECO:0000256" key="2">
    <source>
        <dbReference type="ARBA" id="ARBA00022448"/>
    </source>
</evidence>
<proteinExistence type="inferred from homology"/>
<keyword evidence="10" id="KW-0050">Antiport</keyword>
<keyword evidence="8 10" id="KW-0472">Membrane</keyword>
<keyword evidence="3 10" id="KW-1003">Cell membrane</keyword>
<dbReference type="GO" id="GO:0005886">
    <property type="term" value="C:plasma membrane"/>
    <property type="evidence" value="ECO:0007669"/>
    <property type="project" value="UniProtKB-SubCell"/>
</dbReference>
<dbReference type="InterPro" id="IPR018422">
    <property type="entry name" value="Cation/H_exchanger_CPA1"/>
</dbReference>
<accession>A0A8J8BAC1</accession>
<evidence type="ECO:0000256" key="6">
    <source>
        <dbReference type="ARBA" id="ARBA00023053"/>
    </source>
</evidence>
<evidence type="ECO:0000256" key="5">
    <source>
        <dbReference type="ARBA" id="ARBA00022989"/>
    </source>
</evidence>
<evidence type="ECO:0000256" key="4">
    <source>
        <dbReference type="ARBA" id="ARBA00022692"/>
    </source>
</evidence>
<dbReference type="PANTHER" id="PTHR10110">
    <property type="entry name" value="SODIUM/HYDROGEN EXCHANGER"/>
    <property type="match status" value="1"/>
</dbReference>
<comment type="similarity">
    <text evidence="10">Belongs to the monovalent cation:proton antiporter 1 (CPA1) transporter (TC 2.A.36) family.</text>
</comment>
<keyword evidence="4 10" id="KW-0812">Transmembrane</keyword>
<dbReference type="Pfam" id="PF00999">
    <property type="entry name" value="Na_H_Exchanger"/>
    <property type="match status" value="1"/>
</dbReference>
<name>A0A8J8BAC1_9ACTN</name>
<gene>
    <name evidence="12" type="ORF">KGA66_02630</name>
</gene>
<feature type="transmembrane region" description="Helical" evidence="10">
    <location>
        <begin position="182"/>
        <end position="199"/>
    </location>
</feature>
<comment type="caution">
    <text evidence="12">The sequence shown here is derived from an EMBL/GenBank/DDBJ whole genome shotgun (WGS) entry which is preliminary data.</text>
</comment>
<dbReference type="GO" id="GO:0015386">
    <property type="term" value="F:potassium:proton antiporter activity"/>
    <property type="evidence" value="ECO:0007669"/>
    <property type="project" value="TreeGrafter"/>
</dbReference>
<feature type="transmembrane region" description="Helical" evidence="10">
    <location>
        <begin position="231"/>
        <end position="247"/>
    </location>
</feature>
<evidence type="ECO:0000256" key="3">
    <source>
        <dbReference type="ARBA" id="ARBA00022475"/>
    </source>
</evidence>
<dbReference type="GO" id="GO:0098719">
    <property type="term" value="P:sodium ion import across plasma membrane"/>
    <property type="evidence" value="ECO:0007669"/>
    <property type="project" value="TreeGrafter"/>
</dbReference>
<dbReference type="NCBIfam" id="TIGR00831">
    <property type="entry name" value="a_cpa1"/>
    <property type="match status" value="1"/>
</dbReference>
<evidence type="ECO:0000313" key="13">
    <source>
        <dbReference type="Proteomes" id="UP000677913"/>
    </source>
</evidence>
<feature type="transmembrane region" description="Helical" evidence="10">
    <location>
        <begin position="302"/>
        <end position="324"/>
    </location>
</feature>
<feature type="transmembrane region" description="Helical" evidence="10">
    <location>
        <begin position="150"/>
        <end position="170"/>
    </location>
</feature>
<reference evidence="12" key="1">
    <citation type="submission" date="2021-04" db="EMBL/GenBank/DDBJ databases">
        <title>Genome based classification of Actinospica acidithermotolerans sp. nov., an actinobacterium isolated from an Indonesian hot spring.</title>
        <authorList>
            <person name="Kusuma A.B."/>
            <person name="Putra K.E."/>
            <person name="Nafisah S."/>
            <person name="Loh J."/>
            <person name="Nouioui I."/>
            <person name="Goodfellow M."/>
        </authorList>
    </citation>
    <scope>NUCLEOTIDE SEQUENCE</scope>
    <source>
        <strain evidence="12">DSM 45618</strain>
    </source>
</reference>
<dbReference type="PANTHER" id="PTHR10110:SF86">
    <property type="entry name" value="SODIUM_HYDROGEN EXCHANGER 7"/>
    <property type="match status" value="1"/>
</dbReference>
<feature type="transmembrane region" description="Helical" evidence="10">
    <location>
        <begin position="382"/>
        <end position="405"/>
    </location>
</feature>
<protein>
    <submittedName>
        <fullName evidence="12">Na+/H+ antiporter</fullName>
    </submittedName>
</protein>
<keyword evidence="6 10" id="KW-0915">Sodium</keyword>
<evidence type="ECO:0000256" key="10">
    <source>
        <dbReference type="RuleBase" id="RU366002"/>
    </source>
</evidence>
<dbReference type="GO" id="GO:0015385">
    <property type="term" value="F:sodium:proton antiporter activity"/>
    <property type="evidence" value="ECO:0007669"/>
    <property type="project" value="InterPro"/>
</dbReference>
<comment type="function">
    <text evidence="10">Na(+)/H(+) antiporter that extrudes sodium in exchange for external protons.</text>
</comment>
<comment type="caution">
    <text evidence="10">Lacks conserved residue(s) required for the propagation of feature annotation.</text>
</comment>
<comment type="subcellular location">
    <subcellularLocation>
        <location evidence="1 10">Cell membrane</location>
        <topology evidence="1 10">Multi-pass membrane protein</topology>
    </subcellularLocation>
</comment>
<dbReference type="AlphaFoldDB" id="A0A8J8BAC1"/>
<dbReference type="EMBL" id="JAGSXH010000005">
    <property type="protein sequence ID" value="MBS2961928.1"/>
    <property type="molecule type" value="Genomic_DNA"/>
</dbReference>